<name>A0ABS0NNR2_9ACTN</name>
<evidence type="ECO:0000313" key="5">
    <source>
        <dbReference type="Proteomes" id="UP000807371"/>
    </source>
</evidence>
<dbReference type="SUPFAM" id="SSF158791">
    <property type="entry name" value="MgtE N-terminal domain-like"/>
    <property type="match status" value="1"/>
</dbReference>
<proteinExistence type="predicted"/>
<dbReference type="PANTHER" id="PTHR43773">
    <property type="entry name" value="MAGNESIUM TRANSPORTER MGTE"/>
    <property type="match status" value="1"/>
</dbReference>
<dbReference type="Gene3D" id="3.10.580.10">
    <property type="entry name" value="CBS-domain"/>
    <property type="match status" value="1"/>
</dbReference>
<dbReference type="EMBL" id="JACYXC010000001">
    <property type="protein sequence ID" value="MBH5336850.1"/>
    <property type="molecule type" value="Genomic_DNA"/>
</dbReference>
<dbReference type="InterPro" id="IPR000644">
    <property type="entry name" value="CBS_dom"/>
</dbReference>
<dbReference type="InterPro" id="IPR006669">
    <property type="entry name" value="MgtE_transporter"/>
</dbReference>
<dbReference type="PROSITE" id="PS51371">
    <property type="entry name" value="CBS"/>
    <property type="match status" value="1"/>
</dbReference>
<accession>A0ABS0NNR2</accession>
<gene>
    <name evidence="4" type="ORF">IHE55_19585</name>
</gene>
<dbReference type="Pfam" id="PF00571">
    <property type="entry name" value="CBS"/>
    <property type="match status" value="2"/>
</dbReference>
<keyword evidence="5" id="KW-1185">Reference proteome</keyword>
<evidence type="ECO:0000259" key="3">
    <source>
        <dbReference type="PROSITE" id="PS51371"/>
    </source>
</evidence>
<dbReference type="SUPFAM" id="SSF50346">
    <property type="entry name" value="PRC-barrel domain"/>
    <property type="match status" value="1"/>
</dbReference>
<evidence type="ECO:0000256" key="1">
    <source>
        <dbReference type="PROSITE-ProRule" id="PRU00703"/>
    </source>
</evidence>
<dbReference type="SUPFAM" id="SSF54631">
    <property type="entry name" value="CBS-domain pair"/>
    <property type="match status" value="1"/>
</dbReference>
<dbReference type="InterPro" id="IPR006668">
    <property type="entry name" value="Mg_transptr_MgtE_intracell_dom"/>
</dbReference>
<dbReference type="Proteomes" id="UP000807371">
    <property type="component" value="Unassembled WGS sequence"/>
</dbReference>
<feature type="region of interest" description="Disordered" evidence="2">
    <location>
        <begin position="435"/>
        <end position="466"/>
    </location>
</feature>
<dbReference type="RefSeq" id="WP_197990209.1">
    <property type="nucleotide sequence ID" value="NZ_JACYXC010000001.1"/>
</dbReference>
<reference evidence="4 5" key="1">
    <citation type="submission" date="2020-09" db="EMBL/GenBank/DDBJ databases">
        <title>Biosynthesis of the nuclear factor of activated T cells inhibitor NFAT-133 and its congeners in Streptomyces pactum.</title>
        <authorList>
            <person name="Zhou W."/>
            <person name="Posri P."/>
            <person name="Abugrain M.E."/>
            <person name="Weisberg A.J."/>
            <person name="Chang J.H."/>
            <person name="Mahmud T."/>
        </authorList>
    </citation>
    <scope>NUCLEOTIDE SEQUENCE [LARGE SCALE GENOMIC DNA]</scope>
    <source>
        <strain evidence="4 5">ATCC 27456</strain>
    </source>
</reference>
<dbReference type="InterPro" id="IPR046342">
    <property type="entry name" value="CBS_dom_sf"/>
</dbReference>
<comment type="caution">
    <text evidence="4">The sequence shown here is derived from an EMBL/GenBank/DDBJ whole genome shotgun (WGS) entry which is preliminary data.</text>
</comment>
<sequence length="466" mass="50103">MAAGGSRVFVSHLAGVAVFDPNGDQVGRVRDLVATLRIGGRPPRVLGLVVEVASRRQIFLPMTRVTGVESGQVITTGVINMRRFQQRGSETLVLGELLDRRVRLLESDEEVTVLDIAISQLPARRDWEIDKVFVRKGGAGRRARGLRWKGGAGKGSGETLTVEWSAVTGFSVPEHEQGAENLLATFERLRPADLANVLHHLSAKRRAEVAAALDDDRLADVLEELPDEDQVEILGKLHQERAADVLEAMDPDDAADLLSELPEDEQERLLGLMRPRDAADMRRLMAYEERTAGGMMTTDPVVLLPDATVAEALARVRNADLSPALAAQVYVCRAPDETPTGKYLGTVHFQRLLRDPPFTLVSAVCDTDLRPLPPNAPLPAVTGYLATYNMVAAPVVDEGGALLGAVTVDDVLDHLLPEDWREQALYGVDVPGAGGAGVPGAGGAQPPRGAHEARRVPRPPGVAGGR</sequence>
<evidence type="ECO:0000313" key="4">
    <source>
        <dbReference type="EMBL" id="MBH5336850.1"/>
    </source>
</evidence>
<dbReference type="Pfam" id="PF03448">
    <property type="entry name" value="MgtE_N"/>
    <property type="match status" value="1"/>
</dbReference>
<dbReference type="InterPro" id="IPR011033">
    <property type="entry name" value="PRC_barrel-like_sf"/>
</dbReference>
<dbReference type="Pfam" id="PF26205">
    <property type="entry name" value="SH3_actinomycetes"/>
    <property type="match status" value="1"/>
</dbReference>
<feature type="domain" description="CBS" evidence="3">
    <location>
        <begin position="365"/>
        <end position="422"/>
    </location>
</feature>
<evidence type="ECO:0000256" key="2">
    <source>
        <dbReference type="SAM" id="MobiDB-lite"/>
    </source>
</evidence>
<dbReference type="InterPro" id="IPR038076">
    <property type="entry name" value="MgtE_N_sf"/>
</dbReference>
<dbReference type="SMART" id="SM00924">
    <property type="entry name" value="MgtE_N"/>
    <property type="match status" value="1"/>
</dbReference>
<dbReference type="InterPro" id="IPR058838">
    <property type="entry name" value="SH3_actinomycetes"/>
</dbReference>
<keyword evidence="1" id="KW-0129">CBS domain</keyword>
<organism evidence="4 5">
    <name type="scientific">Streptomyces pactum</name>
    <dbReference type="NCBI Taxonomy" id="68249"/>
    <lineage>
        <taxon>Bacteria</taxon>
        <taxon>Bacillati</taxon>
        <taxon>Actinomycetota</taxon>
        <taxon>Actinomycetes</taxon>
        <taxon>Kitasatosporales</taxon>
        <taxon>Streptomycetaceae</taxon>
        <taxon>Streptomyces</taxon>
    </lineage>
</organism>
<protein>
    <submittedName>
        <fullName evidence="4">Magnesium transporter</fullName>
    </submittedName>
</protein>
<dbReference type="PANTHER" id="PTHR43773:SF1">
    <property type="entry name" value="MAGNESIUM TRANSPORTER MGTE"/>
    <property type="match status" value="1"/>
</dbReference>
<dbReference type="CDD" id="cd04606">
    <property type="entry name" value="CBS_pair_Mg_transporter"/>
    <property type="match status" value="1"/>
</dbReference>
<dbReference type="Gene3D" id="1.25.60.10">
    <property type="entry name" value="MgtE N-terminal domain-like"/>
    <property type="match status" value="1"/>
</dbReference>